<evidence type="ECO:0000313" key="9">
    <source>
        <dbReference type="Proteomes" id="UP001418796"/>
    </source>
</evidence>
<feature type="domain" description="RDD" evidence="7">
    <location>
        <begin position="54"/>
        <end position="186"/>
    </location>
</feature>
<feature type="transmembrane region" description="Helical" evidence="6">
    <location>
        <begin position="61"/>
        <end position="83"/>
    </location>
</feature>
<dbReference type="Pfam" id="PF06271">
    <property type="entry name" value="RDD"/>
    <property type="match status" value="1"/>
</dbReference>
<feature type="transmembrane region" description="Helical" evidence="6">
    <location>
        <begin position="95"/>
        <end position="113"/>
    </location>
</feature>
<sequence>MMNQHASTPLSRSRRARLKKNQEPIQTDELHLESQQPQANESTVIQKEEATVQYAGFWVRFWAFLLDQVVLLSLNSILINSWFTFLGEGVRSIGPFATLTFVHAITFFIYYALMTKFIGKTVGKMVLGIKVVSDNGQPLSWKQMIFREGIGRLFYHLQIFTLPIFLILYLFVAFVPTKRGLHDLVADTSVIHDKK</sequence>
<feature type="transmembrane region" description="Helical" evidence="6">
    <location>
        <begin position="153"/>
        <end position="175"/>
    </location>
</feature>
<evidence type="ECO:0000256" key="4">
    <source>
        <dbReference type="ARBA" id="ARBA00022989"/>
    </source>
</evidence>
<keyword evidence="2" id="KW-1003">Cell membrane</keyword>
<evidence type="ECO:0000256" key="3">
    <source>
        <dbReference type="ARBA" id="ARBA00022692"/>
    </source>
</evidence>
<protein>
    <submittedName>
        <fullName evidence="8">RDD family protein</fullName>
    </submittedName>
</protein>
<organism evidence="8 9">
    <name type="scientific">Alkalicoccobacillus gibsonii</name>
    <dbReference type="NCBI Taxonomy" id="79881"/>
    <lineage>
        <taxon>Bacteria</taxon>
        <taxon>Bacillati</taxon>
        <taxon>Bacillota</taxon>
        <taxon>Bacilli</taxon>
        <taxon>Bacillales</taxon>
        <taxon>Bacillaceae</taxon>
        <taxon>Alkalicoccobacillus</taxon>
    </lineage>
</organism>
<name>A0ABU9VKJ3_9BACI</name>
<comment type="caution">
    <text evidence="8">The sequence shown here is derived from an EMBL/GenBank/DDBJ whole genome shotgun (WGS) entry which is preliminary data.</text>
</comment>
<gene>
    <name evidence="8" type="ORF">MKY91_14745</name>
</gene>
<comment type="subcellular location">
    <subcellularLocation>
        <location evidence="1">Cell membrane</location>
        <topology evidence="1">Multi-pass membrane protein</topology>
    </subcellularLocation>
</comment>
<evidence type="ECO:0000313" key="8">
    <source>
        <dbReference type="EMBL" id="MEN0644407.1"/>
    </source>
</evidence>
<dbReference type="InterPro" id="IPR010432">
    <property type="entry name" value="RDD"/>
</dbReference>
<evidence type="ECO:0000259" key="7">
    <source>
        <dbReference type="Pfam" id="PF06271"/>
    </source>
</evidence>
<evidence type="ECO:0000256" key="1">
    <source>
        <dbReference type="ARBA" id="ARBA00004651"/>
    </source>
</evidence>
<dbReference type="EMBL" id="JBCITK010000001">
    <property type="protein sequence ID" value="MEN0644407.1"/>
    <property type="molecule type" value="Genomic_DNA"/>
</dbReference>
<evidence type="ECO:0000256" key="2">
    <source>
        <dbReference type="ARBA" id="ARBA00022475"/>
    </source>
</evidence>
<dbReference type="RefSeq" id="WP_343131106.1">
    <property type="nucleotide sequence ID" value="NZ_JBCITK010000001.1"/>
</dbReference>
<proteinExistence type="predicted"/>
<evidence type="ECO:0000256" key="6">
    <source>
        <dbReference type="SAM" id="Phobius"/>
    </source>
</evidence>
<keyword evidence="4 6" id="KW-1133">Transmembrane helix</keyword>
<evidence type="ECO:0000256" key="5">
    <source>
        <dbReference type="ARBA" id="ARBA00023136"/>
    </source>
</evidence>
<keyword evidence="9" id="KW-1185">Reference proteome</keyword>
<accession>A0ABU9VKJ3</accession>
<dbReference type="PANTHER" id="PTHR36115">
    <property type="entry name" value="PROLINE-RICH ANTIGEN HOMOLOG-RELATED"/>
    <property type="match status" value="1"/>
</dbReference>
<dbReference type="InterPro" id="IPR051791">
    <property type="entry name" value="Pra-immunoreactive"/>
</dbReference>
<reference evidence="8 9" key="1">
    <citation type="submission" date="2024-03" db="EMBL/GenBank/DDBJ databases">
        <title>Bacilli Hybrid Assemblies.</title>
        <authorList>
            <person name="Kovac J."/>
        </authorList>
    </citation>
    <scope>NUCLEOTIDE SEQUENCE [LARGE SCALE GENOMIC DNA]</scope>
    <source>
        <strain evidence="8 9">FSL R7-0666</strain>
    </source>
</reference>
<keyword evidence="3 6" id="KW-0812">Transmembrane</keyword>
<dbReference type="PANTHER" id="PTHR36115:SF9">
    <property type="entry name" value="LMO1584 PROTEIN"/>
    <property type="match status" value="1"/>
</dbReference>
<keyword evidence="5 6" id="KW-0472">Membrane</keyword>
<dbReference type="Proteomes" id="UP001418796">
    <property type="component" value="Unassembled WGS sequence"/>
</dbReference>